<sequence>MDSLRHAVHSAYVKVAEAALPPLSQSKFDEKRVLTPQEFVASGDYLVRTCPTWSWEAGEPSKAKAYLPKDKQFLVTRNVPCLSRASELERYDPSSEFALAGDDDGWTATHRDPAADGGGGSGGGGGGGEEAIPNIEDEEEEKEEEEASSRGGAGAAPAAAGDDGDIPDIEDLDLEDDEAAVPSRPAAAAAAAAATSSGGGGGGGGGGASATIKRTRTYDLHITYDQYYQVPRFWLVGYDEARAPLSPAQVMDDVSEDHAKKTITLDPHPHLPLSAASIHPCRHAEVMKKLADNLVEAGREFRADQYLVLFLKFIASVVPTIQYDYTLSVGGE</sequence>
<reference evidence="10 11" key="1">
    <citation type="journal article" date="2018" name="Sci. Rep.">
        <title>Raphidocelis subcapitata (=Pseudokirchneriella subcapitata) provides an insight into genome evolution and environmental adaptations in the Sphaeropleales.</title>
        <authorList>
            <person name="Suzuki S."/>
            <person name="Yamaguchi H."/>
            <person name="Nakajima N."/>
            <person name="Kawachi M."/>
        </authorList>
    </citation>
    <scope>NUCLEOTIDE SEQUENCE [LARGE SCALE GENOMIC DNA]</scope>
    <source>
        <strain evidence="10 11">NIES-35</strain>
    </source>
</reference>
<evidence type="ECO:0000313" key="11">
    <source>
        <dbReference type="Proteomes" id="UP000247498"/>
    </source>
</evidence>
<evidence type="ECO:0000256" key="5">
    <source>
        <dbReference type="ARBA" id="ARBA00022490"/>
    </source>
</evidence>
<dbReference type="Pfam" id="PF03987">
    <property type="entry name" value="Autophagy_act_C"/>
    <property type="match status" value="1"/>
</dbReference>
<dbReference type="GO" id="GO:0044804">
    <property type="term" value="P:nucleophagy"/>
    <property type="evidence" value="ECO:0007669"/>
    <property type="project" value="TreeGrafter"/>
</dbReference>
<evidence type="ECO:0000256" key="6">
    <source>
        <dbReference type="ARBA" id="ARBA00022786"/>
    </source>
</evidence>
<dbReference type="InterPro" id="IPR007135">
    <property type="entry name" value="Atg3/Atg10"/>
</dbReference>
<keyword evidence="5" id="KW-0963">Cytoplasm</keyword>
<dbReference type="FunCoup" id="A0A2V0PHV4">
    <property type="interactions" value="2222"/>
</dbReference>
<protein>
    <recommendedName>
        <fullName evidence="3">Autophagy-related protein 3</fullName>
    </recommendedName>
</protein>
<feature type="compositionally biased region" description="Gly residues" evidence="9">
    <location>
        <begin position="197"/>
        <end position="208"/>
    </location>
</feature>
<dbReference type="PANTHER" id="PTHR12866:SF2">
    <property type="entry name" value="UBIQUITIN-LIKE-CONJUGATING ENZYME ATG3"/>
    <property type="match status" value="1"/>
</dbReference>
<dbReference type="AlphaFoldDB" id="A0A2V0PHV4"/>
<dbReference type="FunFam" id="3.30.1460.50:FF:000007">
    <property type="entry name" value="Autophagy-related protein 3"/>
    <property type="match status" value="1"/>
</dbReference>
<dbReference type="GO" id="GO:0019776">
    <property type="term" value="F:Atg8-family ligase activity"/>
    <property type="evidence" value="ECO:0007669"/>
    <property type="project" value="TreeGrafter"/>
</dbReference>
<accession>A0A2V0PHV4</accession>
<evidence type="ECO:0000256" key="9">
    <source>
        <dbReference type="SAM" id="MobiDB-lite"/>
    </source>
</evidence>
<dbReference type="Proteomes" id="UP000247498">
    <property type="component" value="Unassembled WGS sequence"/>
</dbReference>
<feature type="compositionally biased region" description="Gly residues" evidence="9">
    <location>
        <begin position="116"/>
        <end position="129"/>
    </location>
</feature>
<proteinExistence type="inferred from homology"/>
<dbReference type="GO" id="GO:0005829">
    <property type="term" value="C:cytosol"/>
    <property type="evidence" value="ECO:0007669"/>
    <property type="project" value="TreeGrafter"/>
</dbReference>
<evidence type="ECO:0000313" key="10">
    <source>
        <dbReference type="EMBL" id="GBF99388.1"/>
    </source>
</evidence>
<feature type="compositionally biased region" description="Acidic residues" evidence="9">
    <location>
        <begin position="162"/>
        <end position="179"/>
    </location>
</feature>
<keyword evidence="8" id="KW-0072">Autophagy</keyword>
<gene>
    <name evidence="10" type="ORF">Rsub_12321</name>
</gene>
<evidence type="ECO:0000256" key="1">
    <source>
        <dbReference type="ARBA" id="ARBA00004496"/>
    </source>
</evidence>
<dbReference type="EMBL" id="BDRX01000156">
    <property type="protein sequence ID" value="GBF99388.1"/>
    <property type="molecule type" value="Genomic_DNA"/>
</dbReference>
<keyword evidence="7" id="KW-0653">Protein transport</keyword>
<evidence type="ECO:0000256" key="4">
    <source>
        <dbReference type="ARBA" id="ARBA00022448"/>
    </source>
</evidence>
<feature type="compositionally biased region" description="Low complexity" evidence="9">
    <location>
        <begin position="186"/>
        <end position="196"/>
    </location>
</feature>
<dbReference type="PANTHER" id="PTHR12866">
    <property type="entry name" value="UBIQUITIN-LIKE-CONJUGATING ENZYME ATG3"/>
    <property type="match status" value="1"/>
</dbReference>
<comment type="similarity">
    <text evidence="2">Belongs to the ATG3 family.</text>
</comment>
<dbReference type="GO" id="GO:0000422">
    <property type="term" value="P:autophagy of mitochondrion"/>
    <property type="evidence" value="ECO:0007669"/>
    <property type="project" value="TreeGrafter"/>
</dbReference>
<keyword evidence="4" id="KW-0813">Transport</keyword>
<evidence type="ECO:0000256" key="2">
    <source>
        <dbReference type="ARBA" id="ARBA00007683"/>
    </source>
</evidence>
<dbReference type="Gene3D" id="3.30.1460.50">
    <property type="match status" value="1"/>
</dbReference>
<dbReference type="STRING" id="307507.A0A2V0PHV4"/>
<organism evidence="10 11">
    <name type="scientific">Raphidocelis subcapitata</name>
    <dbReference type="NCBI Taxonomy" id="307507"/>
    <lineage>
        <taxon>Eukaryota</taxon>
        <taxon>Viridiplantae</taxon>
        <taxon>Chlorophyta</taxon>
        <taxon>core chlorophytes</taxon>
        <taxon>Chlorophyceae</taxon>
        <taxon>CS clade</taxon>
        <taxon>Sphaeropleales</taxon>
        <taxon>Selenastraceae</taxon>
        <taxon>Raphidocelis</taxon>
    </lineage>
</organism>
<evidence type="ECO:0000256" key="8">
    <source>
        <dbReference type="ARBA" id="ARBA00023006"/>
    </source>
</evidence>
<evidence type="ECO:0000256" key="7">
    <source>
        <dbReference type="ARBA" id="ARBA00022927"/>
    </source>
</evidence>
<comment type="caution">
    <text evidence="10">The sequence shown here is derived from an EMBL/GenBank/DDBJ whole genome shotgun (WGS) entry which is preliminary data.</text>
</comment>
<keyword evidence="6" id="KW-0833">Ubl conjugation pathway</keyword>
<name>A0A2V0PHV4_9CHLO</name>
<dbReference type="GO" id="GO:0015031">
    <property type="term" value="P:protein transport"/>
    <property type="evidence" value="ECO:0007669"/>
    <property type="project" value="UniProtKB-KW"/>
</dbReference>
<keyword evidence="11" id="KW-1185">Reference proteome</keyword>
<evidence type="ECO:0000256" key="3">
    <source>
        <dbReference type="ARBA" id="ARBA00018067"/>
    </source>
</evidence>
<dbReference type="OrthoDB" id="1584384at2759"/>
<dbReference type="GO" id="GO:0000045">
    <property type="term" value="P:autophagosome assembly"/>
    <property type="evidence" value="ECO:0007669"/>
    <property type="project" value="TreeGrafter"/>
</dbReference>
<dbReference type="InParanoid" id="A0A2V0PHV4"/>
<comment type="subcellular location">
    <subcellularLocation>
        <location evidence="1">Cytoplasm</location>
    </subcellularLocation>
</comment>
<dbReference type="GO" id="GO:0000407">
    <property type="term" value="C:phagophore assembly site"/>
    <property type="evidence" value="ECO:0007669"/>
    <property type="project" value="TreeGrafter"/>
</dbReference>
<feature type="region of interest" description="Disordered" evidence="9">
    <location>
        <begin position="99"/>
        <end position="209"/>
    </location>
</feature>
<dbReference type="GO" id="GO:0061723">
    <property type="term" value="P:glycophagy"/>
    <property type="evidence" value="ECO:0007669"/>
    <property type="project" value="TreeGrafter"/>
</dbReference>
<feature type="compositionally biased region" description="Acidic residues" evidence="9">
    <location>
        <begin position="135"/>
        <end position="146"/>
    </location>
</feature>